<dbReference type="EMBL" id="LT991976">
    <property type="protein sequence ID" value="SPK71377.1"/>
    <property type="molecule type" value="Genomic_DNA"/>
</dbReference>
<dbReference type="Proteomes" id="UP000255505">
    <property type="component" value="Chromosome I"/>
</dbReference>
<dbReference type="SUPFAM" id="SSF53756">
    <property type="entry name" value="UDP-Glycosyltransferase/glycogen phosphorylase"/>
    <property type="match status" value="1"/>
</dbReference>
<sequence>MALKKIHGAIAVKLVIEGEIPTTHIIGRLVREAIGTSGSVQQMFVPEFVPAKLAAHTLPLLIRVGDPGGRQMLKWMIRRDIPFLYYVDDNFWELKGDTPLAQYYQAPEVRATLEFAVRHAHTVIVNSPLLGTYLRDRFDSKVCVLRAPFDFSILDENCPRLPHPREVRVGFAGSVTREADFVGIIPALERILAEFSEVRFYFFGYCPPTLRNSNRVHFFRHVDNYEDFIRLKNKCALDIGLAPMADSDSNLYKTNNKYREYGALHVAGIYSDSPPYRDSVRHGENGLLIPMDADGWYEAIALLVRDQGLRERIAHAAYDDVREKYGQATVAAQWRELLLWFARECPKPTLSRRVIAADTVAIRIGGWIAKTRLRVTLKLLRIRALARRLVRRSHGD</sequence>
<evidence type="ECO:0000313" key="2">
    <source>
        <dbReference type="Proteomes" id="UP000255505"/>
    </source>
</evidence>
<dbReference type="Pfam" id="PF13692">
    <property type="entry name" value="Glyco_trans_1_4"/>
    <property type="match status" value="1"/>
</dbReference>
<dbReference type="RefSeq" id="WP_172583241.1">
    <property type="nucleotide sequence ID" value="NZ_LT991976.1"/>
</dbReference>
<gene>
    <name evidence="1" type="ORF">CT19425_30601</name>
</gene>
<name>A0A375I9S4_9BURK</name>
<keyword evidence="1" id="KW-0808">Transferase</keyword>
<protein>
    <submittedName>
        <fullName evidence="1">Glycosyl transferase</fullName>
    </submittedName>
</protein>
<proteinExistence type="predicted"/>
<reference evidence="1 2" key="1">
    <citation type="submission" date="2018-01" db="EMBL/GenBank/DDBJ databases">
        <authorList>
            <person name="Gaut B.S."/>
            <person name="Morton B.R."/>
            <person name="Clegg M.T."/>
            <person name="Duvall M.R."/>
        </authorList>
    </citation>
    <scope>NUCLEOTIDE SEQUENCE [LARGE SCALE GENOMIC DNA]</scope>
    <source>
        <strain evidence="1">Cupriavidus taiwanensis LMG 19425</strain>
    </source>
</reference>
<dbReference type="AlphaFoldDB" id="A0A375I9S4"/>
<accession>A0A375I9S4</accession>
<organism evidence="1 2">
    <name type="scientific">Cupriavidus taiwanensis</name>
    <dbReference type="NCBI Taxonomy" id="164546"/>
    <lineage>
        <taxon>Bacteria</taxon>
        <taxon>Pseudomonadati</taxon>
        <taxon>Pseudomonadota</taxon>
        <taxon>Betaproteobacteria</taxon>
        <taxon>Burkholderiales</taxon>
        <taxon>Burkholderiaceae</taxon>
        <taxon>Cupriavidus</taxon>
    </lineage>
</organism>
<evidence type="ECO:0000313" key="1">
    <source>
        <dbReference type="EMBL" id="SPK71377.1"/>
    </source>
</evidence>
<dbReference type="GO" id="GO:0016740">
    <property type="term" value="F:transferase activity"/>
    <property type="evidence" value="ECO:0007669"/>
    <property type="project" value="UniProtKB-KW"/>
</dbReference>
<dbReference type="Gene3D" id="3.40.50.2000">
    <property type="entry name" value="Glycogen Phosphorylase B"/>
    <property type="match status" value="1"/>
</dbReference>